<gene>
    <name evidence="1" type="ORF">DAETH_29250</name>
</gene>
<keyword evidence="2" id="KW-1185">Reference proteome</keyword>
<dbReference type="RefSeq" id="WP_264775629.1">
    <property type="nucleotide sequence ID" value="NZ_AP026560.1"/>
</dbReference>
<dbReference type="PANTHER" id="PTHR37807:SF3">
    <property type="entry name" value="OS07G0160300 PROTEIN"/>
    <property type="match status" value="1"/>
</dbReference>
<proteinExistence type="predicted"/>
<dbReference type="SUPFAM" id="SSF52540">
    <property type="entry name" value="P-loop containing nucleoside triphosphate hydrolases"/>
    <property type="match status" value="1"/>
</dbReference>
<dbReference type="Pfam" id="PF13671">
    <property type="entry name" value="AAA_33"/>
    <property type="match status" value="1"/>
</dbReference>
<dbReference type="PANTHER" id="PTHR37807">
    <property type="entry name" value="OS07G0160300 PROTEIN"/>
    <property type="match status" value="1"/>
</dbReference>
<protein>
    <recommendedName>
        <fullName evidence="3">Kinase</fullName>
    </recommendedName>
</protein>
<evidence type="ECO:0000313" key="1">
    <source>
        <dbReference type="EMBL" id="BDP42956.1"/>
    </source>
</evidence>
<evidence type="ECO:0000313" key="2">
    <source>
        <dbReference type="Proteomes" id="UP001064971"/>
    </source>
</evidence>
<dbReference type="Gene3D" id="3.40.50.300">
    <property type="entry name" value="P-loop containing nucleotide triphosphate hydrolases"/>
    <property type="match status" value="1"/>
</dbReference>
<name>A0ABN6RMH8_9DEIO</name>
<accession>A0ABN6RMH8</accession>
<dbReference type="InterPro" id="IPR027417">
    <property type="entry name" value="P-loop_NTPase"/>
</dbReference>
<organism evidence="1 2">
    <name type="scientific">Deinococcus aetherius</name>
    <dbReference type="NCBI Taxonomy" id="200252"/>
    <lineage>
        <taxon>Bacteria</taxon>
        <taxon>Thermotogati</taxon>
        <taxon>Deinococcota</taxon>
        <taxon>Deinococci</taxon>
        <taxon>Deinococcales</taxon>
        <taxon>Deinococcaceae</taxon>
        <taxon>Deinococcus</taxon>
    </lineage>
</organism>
<dbReference type="EMBL" id="AP026560">
    <property type="protein sequence ID" value="BDP42956.1"/>
    <property type="molecule type" value="Genomic_DNA"/>
</dbReference>
<evidence type="ECO:0008006" key="3">
    <source>
        <dbReference type="Google" id="ProtNLM"/>
    </source>
</evidence>
<dbReference type="Proteomes" id="UP001064971">
    <property type="component" value="Chromosome"/>
</dbReference>
<reference evidence="1" key="1">
    <citation type="submission" date="2022-07" db="EMBL/GenBank/DDBJ databases">
        <title>Complete Genome Sequence of the Radioresistant Bacterium Deinococcus aetherius ST0316, Isolated from the Air Dust collected in Lower Stratosphere above Japan.</title>
        <authorList>
            <person name="Satoh K."/>
            <person name="Hagiwara K."/>
            <person name="Katsumata K."/>
            <person name="Kubo A."/>
            <person name="Yokobori S."/>
            <person name="Yamagishi A."/>
            <person name="Oono Y."/>
            <person name="Narumi I."/>
        </authorList>
    </citation>
    <scope>NUCLEOTIDE SEQUENCE</scope>
    <source>
        <strain evidence="1">ST0316</strain>
    </source>
</reference>
<sequence>MPPVLLLLTGAPASGKSRLAARLAAELAWPLLSRDRIRELLWDALPSEGDARGASSDAAWRLFYSLTEDLLFNGSNVVAESSLHFRRSVNELQPVLSRATTAHIHLDCDRAIRVERYAARVAGRHPCFNDSALAQRYREEPDRWVYFEEPPALDVPLLRLNTSTGEDRLEQALAFVRTFG</sequence>